<keyword evidence="9" id="KW-1185">Reference proteome</keyword>
<evidence type="ECO:0000256" key="4">
    <source>
        <dbReference type="ARBA" id="ARBA00022679"/>
    </source>
</evidence>
<evidence type="ECO:0000256" key="2">
    <source>
        <dbReference type="ARBA" id="ARBA00022475"/>
    </source>
</evidence>
<dbReference type="AlphaFoldDB" id="A0A1M6ASH4"/>
<protein>
    <submittedName>
        <fullName evidence="8">KDO2-lipid IV(A) lauroyltransferase</fullName>
    </submittedName>
</protein>
<evidence type="ECO:0000313" key="8">
    <source>
        <dbReference type="EMBL" id="SHI39426.1"/>
    </source>
</evidence>
<keyword evidence="7" id="KW-1133">Transmembrane helix</keyword>
<feature type="transmembrane region" description="Helical" evidence="7">
    <location>
        <begin position="7"/>
        <end position="25"/>
    </location>
</feature>
<evidence type="ECO:0000256" key="3">
    <source>
        <dbReference type="ARBA" id="ARBA00022519"/>
    </source>
</evidence>
<dbReference type="GO" id="GO:0009247">
    <property type="term" value="P:glycolipid biosynthetic process"/>
    <property type="evidence" value="ECO:0007669"/>
    <property type="project" value="UniProtKB-ARBA"/>
</dbReference>
<evidence type="ECO:0000256" key="6">
    <source>
        <dbReference type="ARBA" id="ARBA00023315"/>
    </source>
</evidence>
<dbReference type="GO" id="GO:0016746">
    <property type="term" value="F:acyltransferase activity"/>
    <property type="evidence" value="ECO:0007669"/>
    <property type="project" value="UniProtKB-KW"/>
</dbReference>
<evidence type="ECO:0000313" key="9">
    <source>
        <dbReference type="Proteomes" id="UP000184172"/>
    </source>
</evidence>
<keyword evidence="5 7" id="KW-0472">Membrane</keyword>
<dbReference type="Pfam" id="PF03279">
    <property type="entry name" value="Lip_A_acyltrans"/>
    <property type="match status" value="1"/>
</dbReference>
<keyword evidence="6" id="KW-0012">Acyltransferase</keyword>
<accession>A0A1M6ASH4</accession>
<keyword evidence="7" id="KW-0812">Transmembrane</keyword>
<dbReference type="PANTHER" id="PTHR30606">
    <property type="entry name" value="LIPID A BIOSYNTHESIS LAUROYL ACYLTRANSFERASE"/>
    <property type="match status" value="1"/>
</dbReference>
<comment type="subcellular location">
    <subcellularLocation>
        <location evidence="1">Cell inner membrane</location>
    </subcellularLocation>
</comment>
<keyword evidence="2" id="KW-1003">Cell membrane</keyword>
<dbReference type="CDD" id="cd07984">
    <property type="entry name" value="LPLAT_LABLAT-like"/>
    <property type="match status" value="1"/>
</dbReference>
<keyword evidence="4 8" id="KW-0808">Transferase</keyword>
<proteinExistence type="predicted"/>
<dbReference type="InterPro" id="IPR004960">
    <property type="entry name" value="LipA_acyltrans"/>
</dbReference>
<dbReference type="GO" id="GO:0005886">
    <property type="term" value="C:plasma membrane"/>
    <property type="evidence" value="ECO:0007669"/>
    <property type="project" value="UniProtKB-SubCell"/>
</dbReference>
<evidence type="ECO:0000256" key="7">
    <source>
        <dbReference type="SAM" id="Phobius"/>
    </source>
</evidence>
<reference evidence="9" key="1">
    <citation type="submission" date="2016-11" db="EMBL/GenBank/DDBJ databases">
        <authorList>
            <person name="Varghese N."/>
            <person name="Submissions S."/>
        </authorList>
    </citation>
    <scope>NUCLEOTIDE SEQUENCE [LARGE SCALE GENOMIC DNA]</scope>
    <source>
        <strain evidence="9">DSM 26349</strain>
    </source>
</reference>
<keyword evidence="3" id="KW-0997">Cell inner membrane</keyword>
<dbReference type="PANTHER" id="PTHR30606:SF10">
    <property type="entry name" value="PHOSPHATIDYLINOSITOL MANNOSIDE ACYLTRANSFERASE"/>
    <property type="match status" value="1"/>
</dbReference>
<dbReference type="PIRSF" id="PIRSF026649">
    <property type="entry name" value="MsbB"/>
    <property type="match status" value="1"/>
</dbReference>
<dbReference type="EMBL" id="FQYV01000002">
    <property type="protein sequence ID" value="SHI39426.1"/>
    <property type="molecule type" value="Genomic_DNA"/>
</dbReference>
<gene>
    <name evidence="8" type="ORF">SAMN04487908_10213</name>
</gene>
<name>A0A1M6ASH4_9FLAO</name>
<dbReference type="Proteomes" id="UP000184172">
    <property type="component" value="Unassembled WGS sequence"/>
</dbReference>
<organism evidence="8 9">
    <name type="scientific">Aequorivita viscosa</name>
    <dbReference type="NCBI Taxonomy" id="797419"/>
    <lineage>
        <taxon>Bacteria</taxon>
        <taxon>Pseudomonadati</taxon>
        <taxon>Bacteroidota</taxon>
        <taxon>Flavobacteriia</taxon>
        <taxon>Flavobacteriales</taxon>
        <taxon>Flavobacteriaceae</taxon>
        <taxon>Aequorivita</taxon>
    </lineage>
</organism>
<evidence type="ECO:0000256" key="1">
    <source>
        <dbReference type="ARBA" id="ARBA00004533"/>
    </source>
</evidence>
<sequence>MSSFAESIFMQKLLYILVYPILWLLSKLPMQILYVKSTVLFFLIYHVIGYRKKVVKDNLALVFPEKTQEERNLISKLFFKHLCDIIVETIKAFTISEKEIRERFVFTNTEILDDYYANDRSILLMTGHYGNWEWSGILNKLMPHQGHAVYKTLVNKQLNALVKKTREHFGATLITNKKIVSVLYRKWRKGEKTLTYILSDQTPKMGAFKYHDTFLGIDVPMFTGTEELAKKLDFAVLYLKVEKAKRGYYTATFVPLADNPKEYPDFQITRMFFDALENQIHEKPEYYLWSHKRWKHRDKV</sequence>
<evidence type="ECO:0000256" key="5">
    <source>
        <dbReference type="ARBA" id="ARBA00023136"/>
    </source>
</evidence>
<dbReference type="STRING" id="797419.SAMN05216556_10413"/>